<keyword evidence="2" id="KW-1185">Reference proteome</keyword>
<reference evidence="1" key="1">
    <citation type="submission" date="2013-05" db="EMBL/GenBank/DDBJ databases">
        <authorList>
            <person name="Yim A.K.Y."/>
            <person name="Chan T.F."/>
            <person name="Ji K.M."/>
            <person name="Liu X.Y."/>
            <person name="Zhou J.W."/>
            <person name="Li R.Q."/>
            <person name="Yang K.Y."/>
            <person name="Li J."/>
            <person name="Li M."/>
            <person name="Law P.T.W."/>
            <person name="Wu Y.L."/>
            <person name="Cai Z.L."/>
            <person name="Qin H."/>
            <person name="Bao Y."/>
            <person name="Leung R.K.K."/>
            <person name="Ng P.K.S."/>
            <person name="Zou J."/>
            <person name="Zhong X.J."/>
            <person name="Ran P.X."/>
            <person name="Zhong N.S."/>
            <person name="Liu Z.G."/>
            <person name="Tsui S.K.W."/>
        </authorList>
    </citation>
    <scope>NUCLEOTIDE SEQUENCE</scope>
    <source>
        <strain evidence="1">Derf</strain>
        <tissue evidence="1">Whole organism</tissue>
    </source>
</reference>
<comment type="caution">
    <text evidence="1">The sequence shown here is derived from an EMBL/GenBank/DDBJ whole genome shotgun (WGS) entry which is preliminary data.</text>
</comment>
<evidence type="ECO:0000313" key="2">
    <source>
        <dbReference type="Proteomes" id="UP000790347"/>
    </source>
</evidence>
<gene>
    <name evidence="1" type="ORF">DERF_011051</name>
</gene>
<dbReference type="AlphaFoldDB" id="A0A922HS87"/>
<dbReference type="EMBL" id="ASGP02000005">
    <property type="protein sequence ID" value="KAH9506311.1"/>
    <property type="molecule type" value="Genomic_DNA"/>
</dbReference>
<accession>A0A922HS87</accession>
<protein>
    <submittedName>
        <fullName evidence="1">Uncharacterized protein</fullName>
    </submittedName>
</protein>
<dbReference type="Proteomes" id="UP000790347">
    <property type="component" value="Unassembled WGS sequence"/>
</dbReference>
<evidence type="ECO:0000313" key="1">
    <source>
        <dbReference type="EMBL" id="KAH9506311.1"/>
    </source>
</evidence>
<proteinExistence type="predicted"/>
<sequence>MQYIWDQIDTTTNSTTCNVQRVSFDSIKLNPQSISSCIAKGKSERIFFTYTNRERNDNKLPNENDDDC</sequence>
<reference evidence="1" key="2">
    <citation type="journal article" date="2022" name="Res Sq">
        <title>Comparative Genomics Reveals Insights into the Divergent Evolution of Astigmatic Mites and Household Pest Adaptations.</title>
        <authorList>
            <person name="Xiong Q."/>
            <person name="Wan A.T.-Y."/>
            <person name="Liu X.-Y."/>
            <person name="Fung C.S.-H."/>
            <person name="Xiao X."/>
            <person name="Malainual N."/>
            <person name="Hou J."/>
            <person name="Wang L."/>
            <person name="Wang M."/>
            <person name="Yang K."/>
            <person name="Cui Y."/>
            <person name="Leung E."/>
            <person name="Nong W."/>
            <person name="Shin S.-K."/>
            <person name="Au S."/>
            <person name="Jeong K.Y."/>
            <person name="Chew F.T."/>
            <person name="Hui J."/>
            <person name="Leung T.F."/>
            <person name="Tungtrongchitr A."/>
            <person name="Zhong N."/>
            <person name="Liu Z."/>
            <person name="Tsui S."/>
        </authorList>
    </citation>
    <scope>NUCLEOTIDE SEQUENCE</scope>
    <source>
        <strain evidence="1">Derf</strain>
        <tissue evidence="1">Whole organism</tissue>
    </source>
</reference>
<name>A0A922HS87_DERFA</name>
<organism evidence="1 2">
    <name type="scientific">Dermatophagoides farinae</name>
    <name type="common">American house dust mite</name>
    <dbReference type="NCBI Taxonomy" id="6954"/>
    <lineage>
        <taxon>Eukaryota</taxon>
        <taxon>Metazoa</taxon>
        <taxon>Ecdysozoa</taxon>
        <taxon>Arthropoda</taxon>
        <taxon>Chelicerata</taxon>
        <taxon>Arachnida</taxon>
        <taxon>Acari</taxon>
        <taxon>Acariformes</taxon>
        <taxon>Sarcoptiformes</taxon>
        <taxon>Astigmata</taxon>
        <taxon>Psoroptidia</taxon>
        <taxon>Analgoidea</taxon>
        <taxon>Pyroglyphidae</taxon>
        <taxon>Dermatophagoidinae</taxon>
        <taxon>Dermatophagoides</taxon>
    </lineage>
</organism>